<dbReference type="Proteomes" id="UP001162156">
    <property type="component" value="Unassembled WGS sequence"/>
</dbReference>
<protein>
    <recommendedName>
        <fullName evidence="2">Transglutaminase-like domain-containing protein</fullName>
    </recommendedName>
</protein>
<reference evidence="3" key="1">
    <citation type="journal article" date="2023" name="Insect Mol. Biol.">
        <title>Genome sequencing provides insights into the evolution of gene families encoding plant cell wall-degrading enzymes in longhorned beetles.</title>
        <authorList>
            <person name="Shin N.R."/>
            <person name="Okamura Y."/>
            <person name="Kirsch R."/>
            <person name="Pauchet Y."/>
        </authorList>
    </citation>
    <scope>NUCLEOTIDE SEQUENCE</scope>
    <source>
        <strain evidence="3">RBIC_L_NR</strain>
    </source>
</reference>
<dbReference type="Pfam" id="PF01841">
    <property type="entry name" value="Transglut_core"/>
    <property type="match status" value="1"/>
</dbReference>
<evidence type="ECO:0000313" key="4">
    <source>
        <dbReference type="Proteomes" id="UP001162156"/>
    </source>
</evidence>
<dbReference type="InterPro" id="IPR013783">
    <property type="entry name" value="Ig-like_fold"/>
</dbReference>
<comment type="similarity">
    <text evidence="1">Belongs to the transglutaminase superfamily. Transglutaminase family.</text>
</comment>
<dbReference type="InterPro" id="IPR038765">
    <property type="entry name" value="Papain-like_cys_pep_sf"/>
</dbReference>
<dbReference type="Pfam" id="PF00868">
    <property type="entry name" value="Transglut_N"/>
    <property type="match status" value="1"/>
</dbReference>
<organism evidence="3 4">
    <name type="scientific">Rhamnusium bicolor</name>
    <dbReference type="NCBI Taxonomy" id="1586634"/>
    <lineage>
        <taxon>Eukaryota</taxon>
        <taxon>Metazoa</taxon>
        <taxon>Ecdysozoa</taxon>
        <taxon>Arthropoda</taxon>
        <taxon>Hexapoda</taxon>
        <taxon>Insecta</taxon>
        <taxon>Pterygota</taxon>
        <taxon>Neoptera</taxon>
        <taxon>Endopterygota</taxon>
        <taxon>Coleoptera</taxon>
        <taxon>Polyphaga</taxon>
        <taxon>Cucujiformia</taxon>
        <taxon>Chrysomeloidea</taxon>
        <taxon>Cerambycidae</taxon>
        <taxon>Lepturinae</taxon>
        <taxon>Rhagiini</taxon>
        <taxon>Rhamnusium</taxon>
    </lineage>
</organism>
<dbReference type="Gene3D" id="2.60.40.10">
    <property type="entry name" value="Immunoglobulins"/>
    <property type="match status" value="2"/>
</dbReference>
<name>A0AAV8X0P4_9CUCU</name>
<sequence>MAPVKVELVGFYPAGESHHTSEYDLTTANPPTPIYRRGETFNMFIRFDRPLNKEQDVVRVRFGLGPKPNVQQDTRAVINIRYGKQHNKFPKDPLKWEAAPQGEQNAHLDIVLDVHIPANAPVGIWKCSIQTNIHGNNKQRNNFEATEDLYVIFNPWNPDDGVYLENEEERKEYVLNETGKIWCGTFKNPKGKHWIFGQFDDIALPASIVLLEKSELPHAQRGSPVLVARAISAVINSVDEGGLLVGRWDGDYSDGTSPHAWTGSSAILDQYLRTGGESVKYGQCWVYSAATVTVCRALGIPCRSTTNYVSAHDTNRTLTVDKYFDAFGNLIPNGPEGSCNDSCWNFHVWNDVWMTRPDLPEGYGGWQIIDATPQEESDSVMRCGPASVAAVKKGEVGFLYDTPFVFSEVNADVIHYKEDDESDWGFSRLSINKYHVGRKIKAIKAVPQALEVYEAPQPENDDVFFDLVELESVPFGKDFDIVVKFHNRANEERTISVFLSASSIYYTGEVANELKKAQGTFKIVPQQKNTFNIHVPASAYINNLVDHSLIKIYALARVEETRQTWSEEDDFTLIFPQMNVTVRGVSKVGENCEVNFTVGSVASVSTEAFVISMQDPQFLETRIQIEKGKREYEANYDSTIGQTKCSVVTPLGVKSHTVQRGSGCESPECDVYVNQAGAVPVDRIGVHQGEPPTDKGQSNVLLSDGIIKILGQQECISKFWGPNFHSDLILCWKNILSSGLSDDDRKKIILKHLPPENFQVMAVPKLNPIIEKAVSASNLLRDQRNGWKIYKGGWPQAWLPCAIFLAQF</sequence>
<accession>A0AAV8X0P4</accession>
<dbReference type="FunFam" id="2.60.40.10:FF:000171">
    <property type="entry name" value="protein-glutamine gamma-glutamyltransferase 6"/>
    <property type="match status" value="1"/>
</dbReference>
<dbReference type="InterPro" id="IPR050779">
    <property type="entry name" value="Transglutaminase"/>
</dbReference>
<dbReference type="InterPro" id="IPR002931">
    <property type="entry name" value="Transglutaminase-like"/>
</dbReference>
<dbReference type="PANTHER" id="PTHR11590:SF52">
    <property type="entry name" value="HEMOCYTE PROTEIN-GLUTAMINE GAMMA-GLUTAMYLTRANSFERASE-LIKE PROTEIN"/>
    <property type="match status" value="1"/>
</dbReference>
<dbReference type="SMART" id="SM00460">
    <property type="entry name" value="TGc"/>
    <property type="match status" value="1"/>
</dbReference>
<dbReference type="GO" id="GO:0003810">
    <property type="term" value="F:protein-glutamine gamma-glutamyltransferase activity"/>
    <property type="evidence" value="ECO:0007669"/>
    <property type="project" value="InterPro"/>
</dbReference>
<gene>
    <name evidence="3" type="ORF">NQ314_014593</name>
</gene>
<feature type="domain" description="Transglutaminase-like" evidence="2">
    <location>
        <begin position="276"/>
        <end position="373"/>
    </location>
</feature>
<dbReference type="InterPro" id="IPR036985">
    <property type="entry name" value="Transglutaminase-like_sf"/>
</dbReference>
<proteinExistence type="inferred from homology"/>
<dbReference type="SUPFAM" id="SSF49309">
    <property type="entry name" value="Transglutaminase, two C-terminal domains"/>
    <property type="match status" value="1"/>
</dbReference>
<dbReference type="FunFam" id="3.90.260.10:FF:000002">
    <property type="entry name" value="Erythrocyte membrane protein band 4.2"/>
    <property type="match status" value="1"/>
</dbReference>
<comment type="caution">
    <text evidence="3">The sequence shown here is derived from an EMBL/GenBank/DDBJ whole genome shotgun (WGS) entry which is preliminary data.</text>
</comment>
<dbReference type="InterPro" id="IPR001102">
    <property type="entry name" value="Transglutaminase_N"/>
</dbReference>
<dbReference type="AlphaFoldDB" id="A0AAV8X0P4"/>
<dbReference type="PANTHER" id="PTHR11590">
    <property type="entry name" value="PROTEIN-GLUTAMINE GAMMA-GLUTAMYLTRANSFERASE"/>
    <property type="match status" value="1"/>
</dbReference>
<evidence type="ECO:0000259" key="2">
    <source>
        <dbReference type="SMART" id="SM00460"/>
    </source>
</evidence>
<dbReference type="InterPro" id="IPR036238">
    <property type="entry name" value="Transglutaminase_C_sf"/>
</dbReference>
<dbReference type="SUPFAM" id="SSF81296">
    <property type="entry name" value="E set domains"/>
    <property type="match status" value="1"/>
</dbReference>
<dbReference type="Pfam" id="PF00927">
    <property type="entry name" value="Transglut_C"/>
    <property type="match status" value="1"/>
</dbReference>
<dbReference type="InterPro" id="IPR014756">
    <property type="entry name" value="Ig_E-set"/>
</dbReference>
<dbReference type="SUPFAM" id="SSF54001">
    <property type="entry name" value="Cysteine proteinases"/>
    <property type="match status" value="1"/>
</dbReference>
<dbReference type="EMBL" id="JANEYF010004022">
    <property type="protein sequence ID" value="KAJ8932543.1"/>
    <property type="molecule type" value="Genomic_DNA"/>
</dbReference>
<evidence type="ECO:0000313" key="3">
    <source>
        <dbReference type="EMBL" id="KAJ8932543.1"/>
    </source>
</evidence>
<dbReference type="InterPro" id="IPR008958">
    <property type="entry name" value="Transglutaminase_C"/>
</dbReference>
<dbReference type="Gene3D" id="3.90.260.10">
    <property type="entry name" value="Transglutaminase-like"/>
    <property type="match status" value="1"/>
</dbReference>
<evidence type="ECO:0000256" key="1">
    <source>
        <dbReference type="ARBA" id="ARBA00005968"/>
    </source>
</evidence>
<keyword evidence="4" id="KW-1185">Reference proteome</keyword>